<reference evidence="1" key="1">
    <citation type="journal article" date="2019" name="bioRxiv">
        <title>The Genome of the Zebra Mussel, Dreissena polymorpha: A Resource for Invasive Species Research.</title>
        <authorList>
            <person name="McCartney M.A."/>
            <person name="Auch B."/>
            <person name="Kono T."/>
            <person name="Mallez S."/>
            <person name="Zhang Y."/>
            <person name="Obille A."/>
            <person name="Becker A."/>
            <person name="Abrahante J.E."/>
            <person name="Garbe J."/>
            <person name="Badalamenti J.P."/>
            <person name="Herman A."/>
            <person name="Mangelson H."/>
            <person name="Liachko I."/>
            <person name="Sullivan S."/>
            <person name="Sone E.D."/>
            <person name="Koren S."/>
            <person name="Silverstein K.A.T."/>
            <person name="Beckman K.B."/>
            <person name="Gohl D.M."/>
        </authorList>
    </citation>
    <scope>NUCLEOTIDE SEQUENCE</scope>
    <source>
        <strain evidence="1">Duluth1</strain>
        <tissue evidence="1">Whole animal</tissue>
    </source>
</reference>
<evidence type="ECO:0000313" key="2">
    <source>
        <dbReference type="Proteomes" id="UP000828390"/>
    </source>
</evidence>
<accession>A0A9D4IYN3</accession>
<name>A0A9D4IYN3_DREPO</name>
<organism evidence="1 2">
    <name type="scientific">Dreissena polymorpha</name>
    <name type="common">Zebra mussel</name>
    <name type="synonym">Mytilus polymorpha</name>
    <dbReference type="NCBI Taxonomy" id="45954"/>
    <lineage>
        <taxon>Eukaryota</taxon>
        <taxon>Metazoa</taxon>
        <taxon>Spiralia</taxon>
        <taxon>Lophotrochozoa</taxon>
        <taxon>Mollusca</taxon>
        <taxon>Bivalvia</taxon>
        <taxon>Autobranchia</taxon>
        <taxon>Heteroconchia</taxon>
        <taxon>Euheterodonta</taxon>
        <taxon>Imparidentia</taxon>
        <taxon>Neoheterodontei</taxon>
        <taxon>Myida</taxon>
        <taxon>Dreissenoidea</taxon>
        <taxon>Dreissenidae</taxon>
        <taxon>Dreissena</taxon>
    </lineage>
</organism>
<dbReference type="AlphaFoldDB" id="A0A9D4IYN3"/>
<evidence type="ECO:0000313" key="1">
    <source>
        <dbReference type="EMBL" id="KAH3789123.1"/>
    </source>
</evidence>
<sequence>MALHKKLSNQNALEIELLLFAFPAQHDFLDIANSAYQLSIQSTTEAAVIPGALGLGATASSIVDSTTARFVLLS</sequence>
<dbReference type="Proteomes" id="UP000828390">
    <property type="component" value="Unassembled WGS sequence"/>
</dbReference>
<reference evidence="1" key="2">
    <citation type="submission" date="2020-11" db="EMBL/GenBank/DDBJ databases">
        <authorList>
            <person name="McCartney M.A."/>
            <person name="Auch B."/>
            <person name="Kono T."/>
            <person name="Mallez S."/>
            <person name="Becker A."/>
            <person name="Gohl D.M."/>
            <person name="Silverstein K.A.T."/>
            <person name="Koren S."/>
            <person name="Bechman K.B."/>
            <person name="Herman A."/>
            <person name="Abrahante J.E."/>
            <person name="Garbe J."/>
        </authorList>
    </citation>
    <scope>NUCLEOTIDE SEQUENCE</scope>
    <source>
        <strain evidence="1">Duluth1</strain>
        <tissue evidence="1">Whole animal</tissue>
    </source>
</reference>
<protein>
    <submittedName>
        <fullName evidence="1">Uncharacterized protein</fullName>
    </submittedName>
</protein>
<keyword evidence="2" id="KW-1185">Reference proteome</keyword>
<proteinExistence type="predicted"/>
<comment type="caution">
    <text evidence="1">The sequence shown here is derived from an EMBL/GenBank/DDBJ whole genome shotgun (WGS) entry which is preliminary data.</text>
</comment>
<dbReference type="EMBL" id="JAIWYP010000008">
    <property type="protein sequence ID" value="KAH3789123.1"/>
    <property type="molecule type" value="Genomic_DNA"/>
</dbReference>
<gene>
    <name evidence="1" type="ORF">DPMN_167293</name>
</gene>